<keyword evidence="7" id="KW-0539">Nucleus</keyword>
<evidence type="ECO:0008006" key="14">
    <source>
        <dbReference type="Google" id="ProtNLM"/>
    </source>
</evidence>
<dbReference type="GO" id="GO:0000978">
    <property type="term" value="F:RNA polymerase II cis-regulatory region sequence-specific DNA binding"/>
    <property type="evidence" value="ECO:0007669"/>
    <property type="project" value="TreeGrafter"/>
</dbReference>
<comment type="caution">
    <text evidence="12">The sequence shown here is derived from an EMBL/GenBank/DDBJ whole genome shotgun (WGS) entry which is preliminary data.</text>
</comment>
<dbReference type="SUPFAM" id="SSF57667">
    <property type="entry name" value="beta-beta-alpha zinc fingers"/>
    <property type="match status" value="8"/>
</dbReference>
<dbReference type="EMBL" id="BLKM01000821">
    <property type="protein sequence ID" value="GFG38796.1"/>
    <property type="molecule type" value="Genomic_DNA"/>
</dbReference>
<dbReference type="InterPro" id="IPR013087">
    <property type="entry name" value="Znf_C2H2_type"/>
</dbReference>
<dbReference type="GO" id="GO:0008270">
    <property type="term" value="F:zinc ion binding"/>
    <property type="evidence" value="ECO:0007669"/>
    <property type="project" value="UniProtKB-KW"/>
</dbReference>
<feature type="domain" description="C2H2-type" evidence="11">
    <location>
        <begin position="764"/>
        <end position="791"/>
    </location>
</feature>
<evidence type="ECO:0000256" key="9">
    <source>
        <dbReference type="SAM" id="MobiDB-lite"/>
    </source>
</evidence>
<feature type="non-terminal residue" evidence="12">
    <location>
        <position position="1171"/>
    </location>
</feature>
<feature type="region of interest" description="Disordered" evidence="9">
    <location>
        <begin position="530"/>
        <end position="554"/>
    </location>
</feature>
<dbReference type="FunFam" id="3.30.160.60:FF:000303">
    <property type="entry name" value="Zinc finger protein 41"/>
    <property type="match status" value="1"/>
</dbReference>
<feature type="domain" description="C2H2-type" evidence="11">
    <location>
        <begin position="829"/>
        <end position="856"/>
    </location>
</feature>
<feature type="domain" description="C2H2-type" evidence="11">
    <location>
        <begin position="857"/>
        <end position="884"/>
    </location>
</feature>
<protein>
    <recommendedName>
        <fullName evidence="14">BTB domain-containing protein</fullName>
    </recommendedName>
</protein>
<evidence type="ECO:0000313" key="13">
    <source>
        <dbReference type="Proteomes" id="UP000502823"/>
    </source>
</evidence>
<dbReference type="FunFam" id="3.30.160.60:FF:001732">
    <property type="entry name" value="Zgc:162936"/>
    <property type="match status" value="1"/>
</dbReference>
<dbReference type="GO" id="GO:0005634">
    <property type="term" value="C:nucleus"/>
    <property type="evidence" value="ECO:0007669"/>
    <property type="project" value="UniProtKB-SubCell"/>
</dbReference>
<evidence type="ECO:0000256" key="5">
    <source>
        <dbReference type="ARBA" id="ARBA00022833"/>
    </source>
</evidence>
<keyword evidence="4 8" id="KW-0863">Zinc-finger</keyword>
<dbReference type="CDD" id="cd18186">
    <property type="entry name" value="BTB_POZ_ZBTB_KLHL-like"/>
    <property type="match status" value="1"/>
</dbReference>
<dbReference type="GO" id="GO:0005694">
    <property type="term" value="C:chromosome"/>
    <property type="evidence" value="ECO:0007669"/>
    <property type="project" value="UniProtKB-ARBA"/>
</dbReference>
<proteinExistence type="predicted"/>
<keyword evidence="2" id="KW-0479">Metal-binding</keyword>
<evidence type="ECO:0000256" key="1">
    <source>
        <dbReference type="ARBA" id="ARBA00004123"/>
    </source>
</evidence>
<dbReference type="InterPro" id="IPR011333">
    <property type="entry name" value="SKP1/BTB/POZ_sf"/>
</dbReference>
<dbReference type="PROSITE" id="PS50097">
    <property type="entry name" value="BTB"/>
    <property type="match status" value="3"/>
</dbReference>
<dbReference type="Pfam" id="PF00096">
    <property type="entry name" value="zf-C2H2"/>
    <property type="match status" value="6"/>
</dbReference>
<feature type="domain" description="C2H2-type" evidence="11">
    <location>
        <begin position="621"/>
        <end position="648"/>
    </location>
</feature>
<evidence type="ECO:0000259" key="11">
    <source>
        <dbReference type="PROSITE" id="PS50157"/>
    </source>
</evidence>
<dbReference type="PANTHER" id="PTHR24376">
    <property type="entry name" value="ZINC FINGER PROTEIN"/>
    <property type="match status" value="1"/>
</dbReference>
<keyword evidence="3" id="KW-0677">Repeat</keyword>
<evidence type="ECO:0000259" key="10">
    <source>
        <dbReference type="PROSITE" id="PS50097"/>
    </source>
</evidence>
<feature type="domain" description="BTB" evidence="10">
    <location>
        <begin position="168"/>
        <end position="238"/>
    </location>
</feature>
<dbReference type="Proteomes" id="UP000502823">
    <property type="component" value="Unassembled WGS sequence"/>
</dbReference>
<dbReference type="FunFam" id="3.30.160.60:FF:000202">
    <property type="entry name" value="Zinc finger protein 574"/>
    <property type="match status" value="1"/>
</dbReference>
<feature type="domain" description="BTB" evidence="10">
    <location>
        <begin position="48"/>
        <end position="112"/>
    </location>
</feature>
<dbReference type="SMART" id="SM00355">
    <property type="entry name" value="ZnF_C2H2"/>
    <property type="match status" value="14"/>
</dbReference>
<feature type="domain" description="C2H2-type" evidence="11">
    <location>
        <begin position="565"/>
        <end position="592"/>
    </location>
</feature>
<organism evidence="12 13">
    <name type="scientific">Coptotermes formosanus</name>
    <name type="common">Formosan subterranean termite</name>
    <dbReference type="NCBI Taxonomy" id="36987"/>
    <lineage>
        <taxon>Eukaryota</taxon>
        <taxon>Metazoa</taxon>
        <taxon>Ecdysozoa</taxon>
        <taxon>Arthropoda</taxon>
        <taxon>Hexapoda</taxon>
        <taxon>Insecta</taxon>
        <taxon>Pterygota</taxon>
        <taxon>Neoptera</taxon>
        <taxon>Polyneoptera</taxon>
        <taxon>Dictyoptera</taxon>
        <taxon>Blattodea</taxon>
        <taxon>Blattoidea</taxon>
        <taxon>Termitoidae</taxon>
        <taxon>Rhinotermitidae</taxon>
        <taxon>Coptotermes</taxon>
    </lineage>
</organism>
<feature type="domain" description="C2H2-type" evidence="11">
    <location>
        <begin position="798"/>
        <end position="828"/>
    </location>
</feature>
<evidence type="ECO:0000256" key="6">
    <source>
        <dbReference type="ARBA" id="ARBA00023125"/>
    </source>
</evidence>
<sequence length="1171" mass="133789">MDVLSMQYTTGRMNMHNMTTQFQAVQWEDHFSHLVTTLKDFALLNILTDTTLVTGNLKVPVHRVIISCYSSYLKQFLTNEILNCYILINDIEESLLQVLVSYIYTGVTSVPLSSLNDWYKTSKLLKLDSVLEAGRNDCSEDMAYFTWPRHQEMVLQYLWQSRSDPAECDVILVTDSFSQTFAHSCILGACSKHLLNIFLRHRERNKNKPYVLILQNVRGEDLEAVLEFCYRGTVPVFEGNVSSIYDTAELLGIKNLCSKLISIDPMIEKMSEINGMNYIASDVVSRIKACHFSSQQNEHSLQLQNVFQHFFQYEDLVDITLLKGKQSFTAHIAVLSAFSMYFEKLTKCLQRNMKDAFVLIKDLQTQHIQAFLDYIYKGIAEFAGTTEVFCEVMSDWIDFSVLSIFESETCQILTNATSVMMQKAEFSESVEDQNIFHADDILCPNMQQQGEILEKDQTTQQGDCTESGQSSRNLENVIILEMPPATTEALEEAGPFEGNGDEAKTIETSVKQDWKNLKNECQMNVEDELADRSTVSDEDKATEEAEVEAAENRPHKRWRERDSVLTCYTCNGNFESRKELREHLVIHPNGRVMKCSYCGKGFDRPSQMELHIRIHTGSKPFSCTQCGHAFAAKSALRKHADIHAKDKGKMFECAVCNKLFSRKEYLEEHIRTHTGNKPFECSICHKTFVGRTGLNHHRKTHADACEKKDSMCEVCGKSFTRHALWTHVKSHEKTHCCHQCNKCFSTASALRVHITGTHLGCRSYQCEICGKGFIQKNHLIRHMKVHDNTRDVRNTKPFLCGKCPRTFKTKSKLESHTRVEHIEPGERPYSCEICNKRFAGRSTVIYHRRAHTGERPHSCSTCGKKFMRPDALRQHMMCHTGERRHQCSVCSRKFATRSNLNKHVQSHKETTEKQTSFNCDVCHKGFQSETQLSSHSRVHNSCRPLQCHVCHKSFRYQDSLTKHLNIHNVAQDDTPNSELSCVYSFQVCGQTFELNSHTKQTEDHSYRNINLIQNTDRDIVQDSLQEYTISPAVVNSSICIRDVNKATVAVPQRRPYSITIDGNLCCNTDVQNTNILPEVGNIDPSTDLPPPLTSLHPLSHPHHGLDLHSVISLTSSHVQEQETHHHIEVVGNPPVPYTEPLFIENCSQISQEHSKQKMIQDSSRVYSKVET</sequence>
<evidence type="ECO:0000256" key="2">
    <source>
        <dbReference type="ARBA" id="ARBA00022723"/>
    </source>
</evidence>
<dbReference type="SUPFAM" id="SSF54695">
    <property type="entry name" value="POZ domain"/>
    <property type="match status" value="3"/>
</dbReference>
<dbReference type="OrthoDB" id="8170455at2759"/>
<dbReference type="Pfam" id="PF12874">
    <property type="entry name" value="zf-met"/>
    <property type="match status" value="1"/>
</dbReference>
<dbReference type="InParanoid" id="A0A6L2Q230"/>
<dbReference type="PANTHER" id="PTHR24376:SF216">
    <property type="entry name" value="ZINC FINGER PROTEIN 420-LIKE"/>
    <property type="match status" value="1"/>
</dbReference>
<dbReference type="FunFam" id="3.30.160.60:FF:000045">
    <property type="entry name" value="ZFP69 zinc finger protein B"/>
    <property type="match status" value="1"/>
</dbReference>
<feature type="domain" description="BTB" evidence="10">
    <location>
        <begin position="317"/>
        <end position="384"/>
    </location>
</feature>
<dbReference type="GO" id="GO:0001228">
    <property type="term" value="F:DNA-binding transcription activator activity, RNA polymerase II-specific"/>
    <property type="evidence" value="ECO:0007669"/>
    <property type="project" value="TreeGrafter"/>
</dbReference>
<feature type="domain" description="C2H2-type" evidence="11">
    <location>
        <begin position="945"/>
        <end position="972"/>
    </location>
</feature>
<dbReference type="PROSITE" id="PS00028">
    <property type="entry name" value="ZINC_FINGER_C2H2_1"/>
    <property type="match status" value="13"/>
</dbReference>
<feature type="domain" description="C2H2-type" evidence="11">
    <location>
        <begin position="593"/>
        <end position="620"/>
    </location>
</feature>
<dbReference type="InterPro" id="IPR036236">
    <property type="entry name" value="Znf_C2H2_sf"/>
</dbReference>
<dbReference type="SMART" id="SM00225">
    <property type="entry name" value="BTB"/>
    <property type="match status" value="3"/>
</dbReference>
<keyword evidence="6" id="KW-0238">DNA-binding</keyword>
<dbReference type="FunFam" id="3.30.160.60:FF:000557">
    <property type="entry name" value="zinc finger and SCAN domain-containing protein 29"/>
    <property type="match status" value="1"/>
</dbReference>
<feature type="domain" description="C2H2-type" evidence="11">
    <location>
        <begin position="735"/>
        <end position="763"/>
    </location>
</feature>
<evidence type="ECO:0000256" key="8">
    <source>
        <dbReference type="PROSITE-ProRule" id="PRU00042"/>
    </source>
</evidence>
<evidence type="ECO:0000256" key="7">
    <source>
        <dbReference type="ARBA" id="ARBA00023242"/>
    </source>
</evidence>
<dbReference type="Gene3D" id="3.30.160.60">
    <property type="entry name" value="Classic Zinc Finger"/>
    <property type="match status" value="11"/>
</dbReference>
<feature type="domain" description="C2H2-type" evidence="11">
    <location>
        <begin position="679"/>
        <end position="706"/>
    </location>
</feature>
<dbReference type="Gene3D" id="3.30.710.10">
    <property type="entry name" value="Potassium Channel Kv1.1, Chain A"/>
    <property type="match status" value="3"/>
</dbReference>
<gene>
    <name evidence="12" type="ORF">Cfor_02808</name>
</gene>
<evidence type="ECO:0000313" key="12">
    <source>
        <dbReference type="EMBL" id="GFG38796.1"/>
    </source>
</evidence>
<feature type="domain" description="C2H2-type" evidence="11">
    <location>
        <begin position="885"/>
        <end position="912"/>
    </location>
</feature>
<keyword evidence="13" id="KW-1185">Reference proteome</keyword>
<comment type="subcellular location">
    <subcellularLocation>
        <location evidence="1">Nucleus</location>
    </subcellularLocation>
</comment>
<keyword evidence="5" id="KW-0862">Zinc</keyword>
<dbReference type="AlphaFoldDB" id="A0A6L2Q230"/>
<dbReference type="Pfam" id="PF13912">
    <property type="entry name" value="zf-C2H2_6"/>
    <property type="match status" value="3"/>
</dbReference>
<name>A0A6L2Q230_COPFO</name>
<feature type="domain" description="C2H2-type" evidence="11">
    <location>
        <begin position="917"/>
        <end position="944"/>
    </location>
</feature>
<dbReference type="InterPro" id="IPR000210">
    <property type="entry name" value="BTB/POZ_dom"/>
</dbReference>
<evidence type="ECO:0000256" key="4">
    <source>
        <dbReference type="ARBA" id="ARBA00022771"/>
    </source>
</evidence>
<dbReference type="Pfam" id="PF00651">
    <property type="entry name" value="BTB"/>
    <property type="match status" value="3"/>
</dbReference>
<feature type="domain" description="C2H2-type" evidence="11">
    <location>
        <begin position="651"/>
        <end position="678"/>
    </location>
</feature>
<dbReference type="FunFam" id="3.30.160.60:FF:000446">
    <property type="entry name" value="Zinc finger protein"/>
    <property type="match status" value="1"/>
</dbReference>
<accession>A0A6L2Q230</accession>
<dbReference type="FunFam" id="3.30.160.60:FF:001818">
    <property type="entry name" value="GDNF-inducible zinc finger protein 1 isoform X1"/>
    <property type="match status" value="1"/>
</dbReference>
<reference evidence="13" key="1">
    <citation type="submission" date="2020-01" db="EMBL/GenBank/DDBJ databases">
        <title>Draft genome sequence of the Termite Coptotermes fromosanus.</title>
        <authorList>
            <person name="Itakura S."/>
            <person name="Yosikawa Y."/>
            <person name="Umezawa K."/>
        </authorList>
    </citation>
    <scope>NUCLEOTIDE SEQUENCE [LARGE SCALE GENOMIC DNA]</scope>
</reference>
<evidence type="ECO:0000256" key="3">
    <source>
        <dbReference type="ARBA" id="ARBA00022737"/>
    </source>
</evidence>
<feature type="compositionally biased region" description="Basic and acidic residues" evidence="9">
    <location>
        <begin position="530"/>
        <end position="543"/>
    </location>
</feature>
<dbReference type="PROSITE" id="PS50157">
    <property type="entry name" value="ZINC_FINGER_C2H2_2"/>
    <property type="match status" value="13"/>
</dbReference>